<dbReference type="SUPFAM" id="SSF69360">
    <property type="entry name" value="Cell wall binding repeat"/>
    <property type="match status" value="1"/>
</dbReference>
<organism evidence="5">
    <name type="scientific">Enterocloster bolteae</name>
    <dbReference type="NCBI Taxonomy" id="208479"/>
    <lineage>
        <taxon>Bacteria</taxon>
        <taxon>Bacillati</taxon>
        <taxon>Bacillota</taxon>
        <taxon>Clostridia</taxon>
        <taxon>Lachnospirales</taxon>
        <taxon>Lachnospiraceae</taxon>
        <taxon>Enterocloster</taxon>
    </lineage>
</organism>
<dbReference type="Gene3D" id="2.10.270.10">
    <property type="entry name" value="Cholin Binding"/>
    <property type="match status" value="2"/>
</dbReference>
<name>A0A6N2UEQ7_9FIRM</name>
<keyword evidence="5" id="KW-0326">Glycosidase</keyword>
<proteinExistence type="predicted"/>
<dbReference type="GO" id="GO:0033925">
    <property type="term" value="F:mannosyl-glycoprotein endo-beta-N-acetylglucosaminidase activity"/>
    <property type="evidence" value="ECO:0007669"/>
    <property type="project" value="UniProtKB-EC"/>
</dbReference>
<dbReference type="EMBL" id="CACRTF010000011">
    <property type="protein sequence ID" value="VYT14821.1"/>
    <property type="molecule type" value="Genomic_DNA"/>
</dbReference>
<keyword evidence="1" id="KW-0677">Repeat</keyword>
<feature type="region of interest" description="Disordered" evidence="3">
    <location>
        <begin position="298"/>
        <end position="356"/>
    </location>
</feature>
<dbReference type="Pfam" id="PF19085">
    <property type="entry name" value="Choline_bind_2"/>
    <property type="match status" value="1"/>
</dbReference>
<feature type="compositionally biased region" description="Polar residues" evidence="3">
    <location>
        <begin position="321"/>
        <end position="333"/>
    </location>
</feature>
<sequence length="356" mass="39453">MIIKKIVTYSLAATLALVTPMISWADTNSDITTTTMENCGAYLFEWRPVDCGNGHYFAILVGGFTINERDVILSRGYDFAYTFNPSVYPRTWGEVPTLVNVDGVWAIPENQNSLPEGIQPTLQIVLYTNNGKLPSKERYIDVVRLPSNVDTSTLPAEVRKYLINVDGSDAGAYDEGTDNVGWVVEADGRYRYRKPDKTFVSGGWLNVDDELYYMDENGYMLTDTLAPDGSYVNASGARQKYQPGWMQNERGWKYVLKNGYFAASTWVQDTDGKYYYFDMGGYMRTDYDTPDGYHVGSDGVWDGQSATGEYGQNPGPGAFAQNESENTQAVDSGTETAEAEVTETEAAQTGSADSVK</sequence>
<keyword evidence="5" id="KW-0378">Hydrolase</keyword>
<protein>
    <submittedName>
        <fullName evidence="5">Endo-beta-N-acetylglucosaminidase</fullName>
        <ecNumber evidence="5">3.2.1.96</ecNumber>
    </submittedName>
</protein>
<feature type="chain" id="PRO_5026916903" evidence="4">
    <location>
        <begin position="26"/>
        <end position="356"/>
    </location>
</feature>
<evidence type="ECO:0000256" key="1">
    <source>
        <dbReference type="ARBA" id="ARBA00022737"/>
    </source>
</evidence>
<dbReference type="GeneID" id="23114587"/>
<dbReference type="InterPro" id="IPR018337">
    <property type="entry name" value="Cell_wall/Cho-bd_repeat"/>
</dbReference>
<keyword evidence="4" id="KW-0732">Signal</keyword>
<feature type="repeat" description="Cell wall-binding" evidence="2">
    <location>
        <begin position="263"/>
        <end position="283"/>
    </location>
</feature>
<evidence type="ECO:0000256" key="4">
    <source>
        <dbReference type="SAM" id="SignalP"/>
    </source>
</evidence>
<evidence type="ECO:0000256" key="3">
    <source>
        <dbReference type="SAM" id="MobiDB-lite"/>
    </source>
</evidence>
<feature type="signal peptide" evidence="4">
    <location>
        <begin position="1"/>
        <end position="25"/>
    </location>
</feature>
<dbReference type="PROSITE" id="PS51170">
    <property type="entry name" value="CW"/>
    <property type="match status" value="1"/>
</dbReference>
<evidence type="ECO:0000256" key="2">
    <source>
        <dbReference type="PROSITE-ProRule" id="PRU00591"/>
    </source>
</evidence>
<gene>
    <name evidence="5" type="primary">lytB_3</name>
    <name evidence="5" type="ORF">CBLFYP116_02053</name>
</gene>
<dbReference type="AlphaFoldDB" id="A0A6N2UEQ7"/>
<dbReference type="RefSeq" id="WP_002576491.1">
    <property type="nucleotide sequence ID" value="NZ_BAABZS010000005.1"/>
</dbReference>
<accession>A0A6N2UEQ7</accession>
<evidence type="ECO:0000313" key="5">
    <source>
        <dbReference type="EMBL" id="VYT14821.1"/>
    </source>
</evidence>
<reference evidence="5" key="1">
    <citation type="submission" date="2019-11" db="EMBL/GenBank/DDBJ databases">
        <authorList>
            <person name="Feng L."/>
        </authorList>
    </citation>
    <scope>NUCLEOTIDE SEQUENCE</scope>
    <source>
        <strain evidence="5">CbolteaeLFYP116</strain>
    </source>
</reference>
<dbReference type="EC" id="3.2.1.96" evidence="5"/>